<organism evidence="2 3">
    <name type="scientific">Oedothorax gibbosus</name>
    <dbReference type="NCBI Taxonomy" id="931172"/>
    <lineage>
        <taxon>Eukaryota</taxon>
        <taxon>Metazoa</taxon>
        <taxon>Ecdysozoa</taxon>
        <taxon>Arthropoda</taxon>
        <taxon>Chelicerata</taxon>
        <taxon>Arachnida</taxon>
        <taxon>Araneae</taxon>
        <taxon>Araneomorphae</taxon>
        <taxon>Entelegynae</taxon>
        <taxon>Araneoidea</taxon>
        <taxon>Linyphiidae</taxon>
        <taxon>Erigoninae</taxon>
        <taxon>Oedothorax</taxon>
    </lineage>
</organism>
<keyword evidence="3" id="KW-1185">Reference proteome</keyword>
<protein>
    <submittedName>
        <fullName evidence="2">Uncharacterized protein</fullName>
    </submittedName>
</protein>
<dbReference type="EMBL" id="JAFNEN010000165">
    <property type="protein sequence ID" value="KAG8191158.1"/>
    <property type="molecule type" value="Genomic_DNA"/>
</dbReference>
<comment type="caution">
    <text evidence="2">The sequence shown here is derived from an EMBL/GenBank/DDBJ whole genome shotgun (WGS) entry which is preliminary data.</text>
</comment>
<name>A0AAV6V5F7_9ARAC</name>
<dbReference type="AlphaFoldDB" id="A0AAV6V5F7"/>
<evidence type="ECO:0000313" key="3">
    <source>
        <dbReference type="Proteomes" id="UP000827092"/>
    </source>
</evidence>
<dbReference type="Proteomes" id="UP000827092">
    <property type="component" value="Unassembled WGS sequence"/>
</dbReference>
<accession>A0AAV6V5F7</accession>
<feature type="signal peptide" evidence="1">
    <location>
        <begin position="1"/>
        <end position="26"/>
    </location>
</feature>
<reference evidence="2 3" key="1">
    <citation type="journal article" date="2022" name="Nat. Ecol. Evol.">
        <title>A masculinizing supergene underlies an exaggerated male reproductive morph in a spider.</title>
        <authorList>
            <person name="Hendrickx F."/>
            <person name="De Corte Z."/>
            <person name="Sonet G."/>
            <person name="Van Belleghem S.M."/>
            <person name="Kostlbacher S."/>
            <person name="Vangestel C."/>
        </authorList>
    </citation>
    <scope>NUCLEOTIDE SEQUENCE [LARGE SCALE GENOMIC DNA]</scope>
    <source>
        <strain evidence="2">W744_W776</strain>
    </source>
</reference>
<gene>
    <name evidence="2" type="ORF">JTE90_016671</name>
</gene>
<proteinExistence type="predicted"/>
<evidence type="ECO:0000313" key="2">
    <source>
        <dbReference type="EMBL" id="KAG8191158.1"/>
    </source>
</evidence>
<keyword evidence="1" id="KW-0732">Signal</keyword>
<sequence length="98" mass="10465">MLSFPTRFLLIVLLTIHGPALKSIQAFPQPSDGDVTGISDDVVATVDDEITDAATDSPIRDMTTPVIETTTTQKPNNLDIATLILEAWLGLIPSSSSK</sequence>
<evidence type="ECO:0000256" key="1">
    <source>
        <dbReference type="SAM" id="SignalP"/>
    </source>
</evidence>
<feature type="chain" id="PRO_5043383778" evidence="1">
    <location>
        <begin position="27"/>
        <end position="98"/>
    </location>
</feature>